<feature type="compositionally biased region" description="Polar residues" evidence="1">
    <location>
        <begin position="254"/>
        <end position="287"/>
    </location>
</feature>
<organism evidence="2 3">
    <name type="scientific">Cryptolaemus montrouzieri</name>
    <dbReference type="NCBI Taxonomy" id="559131"/>
    <lineage>
        <taxon>Eukaryota</taxon>
        <taxon>Metazoa</taxon>
        <taxon>Ecdysozoa</taxon>
        <taxon>Arthropoda</taxon>
        <taxon>Hexapoda</taxon>
        <taxon>Insecta</taxon>
        <taxon>Pterygota</taxon>
        <taxon>Neoptera</taxon>
        <taxon>Endopterygota</taxon>
        <taxon>Coleoptera</taxon>
        <taxon>Polyphaga</taxon>
        <taxon>Cucujiformia</taxon>
        <taxon>Coccinelloidea</taxon>
        <taxon>Coccinellidae</taxon>
        <taxon>Scymninae</taxon>
        <taxon>Scymnini</taxon>
        <taxon>Cryptolaemus</taxon>
    </lineage>
</organism>
<comment type="caution">
    <text evidence="2">The sequence shown here is derived from an EMBL/GenBank/DDBJ whole genome shotgun (WGS) entry which is preliminary data.</text>
</comment>
<sequence length="305" mass="34195">MKNRAQCNLSPREIRQLATKLSGTLLAEQAERMENKRGKFAFCKDQKTRYTFQFNTKYKCLVTILAVFCSKAYPEYHHERGHSLQAIPDLESYGKIQYPHFDIIELGSYQKGDIPPKVIHITKKIVIKQPHPYPVKVPHPVPYPVPHKVPYPVVHTKVETVAQPVPYPVIKTVQVPVEVPKPYPVPVHDYKAPDGGQTAYGGGTSGSGQEHHDFSNFGQGDQQEYGEQNSYPQTSDTYGVPGHEPGQPLGLDGYSNQGSNGDGYSSQHEESQQSINYAAFQVTQNEYQAEGEKPVQEGQQETEKQ</sequence>
<evidence type="ECO:0000313" key="2">
    <source>
        <dbReference type="EMBL" id="KAL3265448.1"/>
    </source>
</evidence>
<protein>
    <submittedName>
        <fullName evidence="2">Uncharacterized protein</fullName>
    </submittedName>
</protein>
<dbReference type="Proteomes" id="UP001516400">
    <property type="component" value="Unassembled WGS sequence"/>
</dbReference>
<feature type="compositionally biased region" description="Basic and acidic residues" evidence="1">
    <location>
        <begin position="290"/>
        <end position="305"/>
    </location>
</feature>
<reference evidence="2 3" key="1">
    <citation type="journal article" date="2021" name="BMC Biol.">
        <title>Horizontally acquired antibacterial genes associated with adaptive radiation of ladybird beetles.</title>
        <authorList>
            <person name="Li H.S."/>
            <person name="Tang X.F."/>
            <person name="Huang Y.H."/>
            <person name="Xu Z.Y."/>
            <person name="Chen M.L."/>
            <person name="Du X.Y."/>
            <person name="Qiu B.Y."/>
            <person name="Chen P.T."/>
            <person name="Zhang W."/>
            <person name="Slipinski A."/>
            <person name="Escalona H.E."/>
            <person name="Waterhouse R.M."/>
            <person name="Zwick A."/>
            <person name="Pang H."/>
        </authorList>
    </citation>
    <scope>NUCLEOTIDE SEQUENCE [LARGE SCALE GENOMIC DNA]</scope>
    <source>
        <strain evidence="2">SYSU2018</strain>
    </source>
</reference>
<keyword evidence="3" id="KW-1185">Reference proteome</keyword>
<dbReference type="AlphaFoldDB" id="A0ABD2MGG6"/>
<feature type="compositionally biased region" description="Polar residues" evidence="1">
    <location>
        <begin position="216"/>
        <end position="237"/>
    </location>
</feature>
<dbReference type="EMBL" id="JABFTP020000001">
    <property type="protein sequence ID" value="KAL3265448.1"/>
    <property type="molecule type" value="Genomic_DNA"/>
</dbReference>
<proteinExistence type="predicted"/>
<evidence type="ECO:0000256" key="1">
    <source>
        <dbReference type="SAM" id="MobiDB-lite"/>
    </source>
</evidence>
<name>A0ABD2MGG6_9CUCU</name>
<gene>
    <name evidence="2" type="ORF">HHI36_009652</name>
</gene>
<evidence type="ECO:0000313" key="3">
    <source>
        <dbReference type="Proteomes" id="UP001516400"/>
    </source>
</evidence>
<feature type="region of interest" description="Disordered" evidence="1">
    <location>
        <begin position="185"/>
        <end position="305"/>
    </location>
</feature>
<accession>A0ABD2MGG6</accession>